<accession>A0ABV9MZS9</accession>
<organism evidence="6 7">
    <name type="scientific">Enterococcus lemanii</name>
    <dbReference type="NCBI Taxonomy" id="1159752"/>
    <lineage>
        <taxon>Bacteria</taxon>
        <taxon>Bacillati</taxon>
        <taxon>Bacillota</taxon>
        <taxon>Bacilli</taxon>
        <taxon>Lactobacillales</taxon>
        <taxon>Enterococcaceae</taxon>
        <taxon>Enterococcus</taxon>
    </lineage>
</organism>
<keyword evidence="4" id="KW-0812">Transmembrane</keyword>
<dbReference type="RefSeq" id="WP_204653038.1">
    <property type="nucleotide sequence ID" value="NZ_JAFBFD010000004.1"/>
</dbReference>
<keyword evidence="2 6" id="KW-0418">Kinase</keyword>
<evidence type="ECO:0000256" key="4">
    <source>
        <dbReference type="SAM" id="Phobius"/>
    </source>
</evidence>
<evidence type="ECO:0000313" key="7">
    <source>
        <dbReference type="Proteomes" id="UP001595969"/>
    </source>
</evidence>
<gene>
    <name evidence="6" type="ORF">ACFO5I_11055</name>
</gene>
<evidence type="ECO:0000256" key="2">
    <source>
        <dbReference type="ARBA" id="ARBA00022777"/>
    </source>
</evidence>
<protein>
    <submittedName>
        <fullName evidence="6">Sensor histidine kinase</fullName>
        <ecNumber evidence="6">2.7.13.3</ecNumber>
    </submittedName>
</protein>
<dbReference type="Gene3D" id="3.30.565.10">
    <property type="entry name" value="Histidine kinase-like ATPase, C-terminal domain"/>
    <property type="match status" value="1"/>
</dbReference>
<dbReference type="InterPro" id="IPR036890">
    <property type="entry name" value="HATPase_C_sf"/>
</dbReference>
<dbReference type="Gene3D" id="6.10.340.10">
    <property type="match status" value="1"/>
</dbReference>
<keyword evidence="1 6" id="KW-0808">Transferase</keyword>
<evidence type="ECO:0000259" key="5">
    <source>
        <dbReference type="PROSITE" id="PS50109"/>
    </source>
</evidence>
<dbReference type="Pfam" id="PF06580">
    <property type="entry name" value="His_kinase"/>
    <property type="match status" value="1"/>
</dbReference>
<dbReference type="EMBL" id="JBHSGS010000061">
    <property type="protein sequence ID" value="MFC4720260.1"/>
    <property type="molecule type" value="Genomic_DNA"/>
</dbReference>
<dbReference type="PROSITE" id="PS50109">
    <property type="entry name" value="HIS_KIN"/>
    <property type="match status" value="1"/>
</dbReference>
<dbReference type="Pfam" id="PF02518">
    <property type="entry name" value="HATPase_c"/>
    <property type="match status" value="1"/>
</dbReference>
<dbReference type="GO" id="GO:0004673">
    <property type="term" value="F:protein histidine kinase activity"/>
    <property type="evidence" value="ECO:0007669"/>
    <property type="project" value="UniProtKB-EC"/>
</dbReference>
<name>A0ABV9MZS9_9ENTE</name>
<keyword evidence="7" id="KW-1185">Reference proteome</keyword>
<feature type="domain" description="Histidine kinase" evidence="5">
    <location>
        <begin position="480"/>
        <end position="575"/>
    </location>
</feature>
<feature type="transmembrane region" description="Helical" evidence="4">
    <location>
        <begin position="289"/>
        <end position="308"/>
    </location>
</feature>
<dbReference type="InterPro" id="IPR003594">
    <property type="entry name" value="HATPase_dom"/>
</dbReference>
<dbReference type="InterPro" id="IPR010559">
    <property type="entry name" value="Sig_transdc_His_kin_internal"/>
</dbReference>
<keyword evidence="3" id="KW-0902">Two-component regulatory system</keyword>
<reference evidence="7" key="1">
    <citation type="journal article" date="2019" name="Int. J. Syst. Evol. Microbiol.">
        <title>The Global Catalogue of Microorganisms (GCM) 10K type strain sequencing project: providing services to taxonomists for standard genome sequencing and annotation.</title>
        <authorList>
            <consortium name="The Broad Institute Genomics Platform"/>
            <consortium name="The Broad Institute Genome Sequencing Center for Infectious Disease"/>
            <person name="Wu L."/>
            <person name="Ma J."/>
        </authorList>
    </citation>
    <scope>NUCLEOTIDE SEQUENCE [LARGE SCALE GENOMIC DNA]</scope>
    <source>
        <strain evidence="7">CGMCC 1.19032</strain>
    </source>
</reference>
<keyword evidence="4" id="KW-1133">Transmembrane helix</keyword>
<sequence>MINKFKRSFQAKSFNTKFQILVLVIASFFLVTVFSISCIWRKALVNQLYTNAYREVSTISSNLSDKLSDIQYLTYRIIDNDAIQKLLIEDNAGNANQQATRNGLRYQINSITRDTGSVQTAYLINTDNINLINFINNTDNILPELSIEEIVANLPNNPSIGQWHFSENLTRAVYARKIFSTNTSSLDYLGTIILTVDTTFIMREIKKISPYSEDTLFFLRYNNETFTPKLNQKNEIQARQKINSLDLKQSYSRLLLENDIYYVGQRTIDPFSFVYFVPNKNLLKQITNLQILLFSIFSLLFILFFLAINRITKQLTAPISHLAHKMRKLTDMNDLEHFTPLPSPYEEQNEVTILYNSYDAMIHEIKKLIKDNYEMKILSQEIELKALQAQLDPHFLYNTLDSIHWLALENDQIEISDMVTSLAYLFRKKIDNASSFMSLSDEIEIVNAYITIQKFRFQSRLQYHLTLNVVDDSIEIPKFIIQPIVENIFKYAVDKQDTPVSITIDIKQHKECLQIKISDNGPGFPKDFIVEESTGIGLKNIKKRLKLYYGNKGQLSIYSVPFEQTIIKIEIPLNLRR</sequence>
<dbReference type="PANTHER" id="PTHR34220">
    <property type="entry name" value="SENSOR HISTIDINE KINASE YPDA"/>
    <property type="match status" value="1"/>
</dbReference>
<dbReference type="InterPro" id="IPR005467">
    <property type="entry name" value="His_kinase_dom"/>
</dbReference>
<dbReference type="SUPFAM" id="SSF55874">
    <property type="entry name" value="ATPase domain of HSP90 chaperone/DNA topoisomerase II/histidine kinase"/>
    <property type="match status" value="1"/>
</dbReference>
<proteinExistence type="predicted"/>
<evidence type="ECO:0000256" key="3">
    <source>
        <dbReference type="ARBA" id="ARBA00023012"/>
    </source>
</evidence>
<dbReference type="InterPro" id="IPR050640">
    <property type="entry name" value="Bact_2-comp_sensor_kinase"/>
</dbReference>
<dbReference type="SMART" id="SM00387">
    <property type="entry name" value="HATPase_c"/>
    <property type="match status" value="1"/>
</dbReference>
<dbReference type="EC" id="2.7.13.3" evidence="6"/>
<keyword evidence="4" id="KW-0472">Membrane</keyword>
<dbReference type="PANTHER" id="PTHR34220:SF7">
    <property type="entry name" value="SENSOR HISTIDINE KINASE YPDA"/>
    <property type="match status" value="1"/>
</dbReference>
<evidence type="ECO:0000313" key="6">
    <source>
        <dbReference type="EMBL" id="MFC4720260.1"/>
    </source>
</evidence>
<dbReference type="Proteomes" id="UP001595969">
    <property type="component" value="Unassembled WGS sequence"/>
</dbReference>
<evidence type="ECO:0000256" key="1">
    <source>
        <dbReference type="ARBA" id="ARBA00022679"/>
    </source>
</evidence>
<comment type="caution">
    <text evidence="6">The sequence shown here is derived from an EMBL/GenBank/DDBJ whole genome shotgun (WGS) entry which is preliminary data.</text>
</comment>